<feature type="region of interest" description="Disordered" evidence="5">
    <location>
        <begin position="174"/>
        <end position="208"/>
    </location>
</feature>
<feature type="region of interest" description="Disordered" evidence="5">
    <location>
        <begin position="82"/>
        <end position="136"/>
    </location>
</feature>
<dbReference type="Gene3D" id="2.40.50.100">
    <property type="match status" value="1"/>
</dbReference>
<dbReference type="InterPro" id="IPR000089">
    <property type="entry name" value="Biotin_lipoyl"/>
</dbReference>
<sequence length="436" mass="46125">MPEILMPRLSDTMEEGTLARWLKQEGDQIHKGDVIAEIETDKALMDLEAYDEGPLTRLLVPEGSTVPIGTAVAVIGDQSATAVQPPAPEQPTTPPVEAAQPTPPEPASEVPTPAAPPPSAAVSPPPPPTEPRRVPTSPLARRIAGEHGIDIATIPGSGPGGRIVRADVEKAVARRQVASGPAPTTAQPAAAERKQPSMRPSVPADVTEDTEVVPLSTVRRLTAQRLAQSAQQAPHFYLTAMVDVEPLLAFRADLNARLGEQGPRVSMNDLIIKACATALRTHPEMNASWDETRILHHHRIHIGIAVALDDGLTVPVIHDADRKTLTEIAREARALADKARTGHLSLDNLADGTFTISNLGPYGIDHFTAVINPPQAAILAVGAAHPEPVVRDGELAAGTVMALTLSIDHRTLDGATGAAFLTDLKALLEQPIRIVV</sequence>
<dbReference type="PANTHER" id="PTHR23151:SF90">
    <property type="entry name" value="DIHYDROLIPOYLLYSINE-RESIDUE ACETYLTRANSFERASE COMPONENT OF PYRUVATE DEHYDROGENASE COMPLEX, MITOCHONDRIAL-RELATED"/>
    <property type="match status" value="1"/>
</dbReference>
<evidence type="ECO:0000313" key="8">
    <source>
        <dbReference type="EMBL" id="OSY41674.1"/>
    </source>
</evidence>
<comment type="similarity">
    <text evidence="2 4">Belongs to the 2-oxoacid dehydrogenase family.</text>
</comment>
<evidence type="ECO:0000256" key="5">
    <source>
        <dbReference type="SAM" id="MobiDB-lite"/>
    </source>
</evidence>
<protein>
    <recommendedName>
        <fullName evidence="4">Dihydrolipoamide acetyltransferase component of pyruvate dehydrogenase complex</fullName>
        <ecNumber evidence="4">2.3.1.-</ecNumber>
    </recommendedName>
</protein>
<dbReference type="EMBL" id="MIGA01000039">
    <property type="protein sequence ID" value="OSY41674.1"/>
    <property type="molecule type" value="Genomic_DNA"/>
</dbReference>
<dbReference type="InterPro" id="IPR004167">
    <property type="entry name" value="PSBD"/>
</dbReference>
<keyword evidence="9" id="KW-1185">Reference proteome</keyword>
<evidence type="ECO:0000259" key="7">
    <source>
        <dbReference type="PROSITE" id="PS51826"/>
    </source>
</evidence>
<dbReference type="InterPro" id="IPR001078">
    <property type="entry name" value="2-oxoacid_DH_actylTfrase"/>
</dbReference>
<feature type="domain" description="Lipoyl-binding" evidence="6">
    <location>
        <begin position="1"/>
        <end position="76"/>
    </location>
</feature>
<dbReference type="EC" id="2.3.1.-" evidence="4"/>
<feature type="compositionally biased region" description="Pro residues" evidence="5">
    <location>
        <begin position="85"/>
        <end position="94"/>
    </location>
</feature>
<dbReference type="Proteomes" id="UP000194225">
    <property type="component" value="Unassembled WGS sequence"/>
</dbReference>
<accession>A0ABX3XSP9</accession>
<dbReference type="GeneID" id="90921981"/>
<dbReference type="Gene3D" id="4.10.320.10">
    <property type="entry name" value="E3-binding domain"/>
    <property type="match status" value="1"/>
</dbReference>
<dbReference type="Pfam" id="PF00364">
    <property type="entry name" value="Biotin_lipoyl"/>
    <property type="match status" value="1"/>
</dbReference>
<keyword evidence="4 8" id="KW-0012">Acyltransferase</keyword>
<feature type="compositionally biased region" description="Pro residues" evidence="5">
    <location>
        <begin position="113"/>
        <end position="129"/>
    </location>
</feature>
<dbReference type="Pfam" id="PF00198">
    <property type="entry name" value="2-oxoacid_dh"/>
    <property type="match status" value="1"/>
</dbReference>
<dbReference type="CDD" id="cd06849">
    <property type="entry name" value="lipoyl_domain"/>
    <property type="match status" value="1"/>
</dbReference>
<feature type="compositionally biased region" description="Low complexity" evidence="5">
    <location>
        <begin position="181"/>
        <end position="190"/>
    </location>
</feature>
<keyword evidence="8" id="KW-0670">Pyruvate</keyword>
<dbReference type="InterPro" id="IPR011053">
    <property type="entry name" value="Single_hybrid_motif"/>
</dbReference>
<dbReference type="SUPFAM" id="SSF47005">
    <property type="entry name" value="Peripheral subunit-binding domain of 2-oxo acid dehydrogenase complex"/>
    <property type="match status" value="1"/>
</dbReference>
<keyword evidence="3 4" id="KW-0450">Lipoyl</keyword>
<evidence type="ECO:0000313" key="9">
    <source>
        <dbReference type="Proteomes" id="UP000194225"/>
    </source>
</evidence>
<dbReference type="PROSITE" id="PS50968">
    <property type="entry name" value="BIOTINYL_LIPOYL"/>
    <property type="match status" value="1"/>
</dbReference>
<dbReference type="GO" id="GO:0004742">
    <property type="term" value="F:dihydrolipoyllysine-residue acetyltransferase activity"/>
    <property type="evidence" value="ECO:0007669"/>
    <property type="project" value="UniProtKB-EC"/>
</dbReference>
<dbReference type="Gene3D" id="3.30.559.10">
    <property type="entry name" value="Chloramphenicol acetyltransferase-like domain"/>
    <property type="match status" value="1"/>
</dbReference>
<dbReference type="PANTHER" id="PTHR23151">
    <property type="entry name" value="DIHYDROLIPOAMIDE ACETYL/SUCCINYL-TRANSFERASE-RELATED"/>
    <property type="match status" value="1"/>
</dbReference>
<keyword evidence="4 8" id="KW-0808">Transferase</keyword>
<organism evidence="8 9">
    <name type="scientific">Streptomyces platensis</name>
    <dbReference type="NCBI Taxonomy" id="58346"/>
    <lineage>
        <taxon>Bacteria</taxon>
        <taxon>Bacillati</taxon>
        <taxon>Actinomycetota</taxon>
        <taxon>Actinomycetes</taxon>
        <taxon>Kitasatosporales</taxon>
        <taxon>Streptomycetaceae</taxon>
        <taxon>Streptomyces</taxon>
    </lineage>
</organism>
<evidence type="ECO:0000256" key="1">
    <source>
        <dbReference type="ARBA" id="ARBA00001938"/>
    </source>
</evidence>
<dbReference type="Pfam" id="PF02817">
    <property type="entry name" value="E3_binding"/>
    <property type="match status" value="1"/>
</dbReference>
<evidence type="ECO:0000259" key="6">
    <source>
        <dbReference type="PROSITE" id="PS50968"/>
    </source>
</evidence>
<dbReference type="InterPro" id="IPR036625">
    <property type="entry name" value="E3-bd_dom_sf"/>
</dbReference>
<evidence type="ECO:0000256" key="3">
    <source>
        <dbReference type="ARBA" id="ARBA00022823"/>
    </source>
</evidence>
<dbReference type="PROSITE" id="PS51826">
    <property type="entry name" value="PSBD"/>
    <property type="match status" value="1"/>
</dbReference>
<dbReference type="SUPFAM" id="SSF51230">
    <property type="entry name" value="Single hybrid motif"/>
    <property type="match status" value="1"/>
</dbReference>
<gene>
    <name evidence="8" type="primary">pdhC_3</name>
    <name evidence="8" type="ORF">BG653_05037</name>
</gene>
<evidence type="ECO:0000256" key="4">
    <source>
        <dbReference type="RuleBase" id="RU003423"/>
    </source>
</evidence>
<name>A0ABX3XSP9_STRPT</name>
<dbReference type="SUPFAM" id="SSF52777">
    <property type="entry name" value="CoA-dependent acyltransferases"/>
    <property type="match status" value="1"/>
</dbReference>
<feature type="domain" description="Peripheral subunit-binding (PSBD)" evidence="7">
    <location>
        <begin position="135"/>
        <end position="172"/>
    </location>
</feature>
<proteinExistence type="inferred from homology"/>
<evidence type="ECO:0000256" key="2">
    <source>
        <dbReference type="ARBA" id="ARBA00007317"/>
    </source>
</evidence>
<dbReference type="InterPro" id="IPR023213">
    <property type="entry name" value="CAT-like_dom_sf"/>
</dbReference>
<dbReference type="RefSeq" id="WP_208852876.1">
    <property type="nucleotide sequence ID" value="NZ_BAABSS010000016.1"/>
</dbReference>
<comment type="cofactor">
    <cofactor evidence="1 4">
        <name>(R)-lipoate</name>
        <dbReference type="ChEBI" id="CHEBI:83088"/>
    </cofactor>
</comment>
<comment type="caution">
    <text evidence="8">The sequence shown here is derived from an EMBL/GenBank/DDBJ whole genome shotgun (WGS) entry which is preliminary data.</text>
</comment>
<reference evidence="8 9" key="1">
    <citation type="submission" date="2016-09" db="EMBL/GenBank/DDBJ databases">
        <title>Streptomyces platensis DSM40041, a candidate organism with high potential of specific P450 cytochromes.</title>
        <authorList>
            <person name="Grumaz C."/>
            <person name="Vainshtein Y."/>
            <person name="Kirstahler P."/>
            <person name="Sohn K."/>
        </authorList>
    </citation>
    <scope>NUCLEOTIDE SEQUENCE [LARGE SCALE GENOMIC DNA]</scope>
    <source>
        <strain evidence="8 9">DSM 40041</strain>
    </source>
</reference>
<dbReference type="InterPro" id="IPR045257">
    <property type="entry name" value="E2/Pdx1"/>
</dbReference>